<proteinExistence type="predicted"/>
<dbReference type="Proteomes" id="UP000299102">
    <property type="component" value="Unassembled WGS sequence"/>
</dbReference>
<name>A0A4C1U241_EUMVA</name>
<accession>A0A4C1U241</accession>
<evidence type="ECO:0000313" key="2">
    <source>
        <dbReference type="Proteomes" id="UP000299102"/>
    </source>
</evidence>
<comment type="caution">
    <text evidence="1">The sequence shown here is derived from an EMBL/GenBank/DDBJ whole genome shotgun (WGS) entry which is preliminary data.</text>
</comment>
<sequence length="79" mass="9058">MRFYSNRKTNIQTNKGGAGESKCSLGAYDAWPWVGLIFTYVSNGGDHRSQEDEEVLKRKRGYAARQMKSLKKMVKQLKN</sequence>
<gene>
    <name evidence="1" type="ORF">EVAR_14674_1</name>
</gene>
<protein>
    <submittedName>
        <fullName evidence="1">Uncharacterized protein</fullName>
    </submittedName>
</protein>
<evidence type="ECO:0000313" key="1">
    <source>
        <dbReference type="EMBL" id="GBP20425.1"/>
    </source>
</evidence>
<dbReference type="AlphaFoldDB" id="A0A4C1U241"/>
<organism evidence="1 2">
    <name type="scientific">Eumeta variegata</name>
    <name type="common">Bagworm moth</name>
    <name type="synonym">Eumeta japonica</name>
    <dbReference type="NCBI Taxonomy" id="151549"/>
    <lineage>
        <taxon>Eukaryota</taxon>
        <taxon>Metazoa</taxon>
        <taxon>Ecdysozoa</taxon>
        <taxon>Arthropoda</taxon>
        <taxon>Hexapoda</taxon>
        <taxon>Insecta</taxon>
        <taxon>Pterygota</taxon>
        <taxon>Neoptera</taxon>
        <taxon>Endopterygota</taxon>
        <taxon>Lepidoptera</taxon>
        <taxon>Glossata</taxon>
        <taxon>Ditrysia</taxon>
        <taxon>Tineoidea</taxon>
        <taxon>Psychidae</taxon>
        <taxon>Oiketicinae</taxon>
        <taxon>Eumeta</taxon>
    </lineage>
</organism>
<dbReference type="EMBL" id="BGZK01000118">
    <property type="protein sequence ID" value="GBP20425.1"/>
    <property type="molecule type" value="Genomic_DNA"/>
</dbReference>
<keyword evidence="2" id="KW-1185">Reference proteome</keyword>
<reference evidence="1 2" key="1">
    <citation type="journal article" date="2019" name="Commun. Biol.">
        <title>The bagworm genome reveals a unique fibroin gene that provides high tensile strength.</title>
        <authorList>
            <person name="Kono N."/>
            <person name="Nakamura H."/>
            <person name="Ohtoshi R."/>
            <person name="Tomita M."/>
            <person name="Numata K."/>
            <person name="Arakawa K."/>
        </authorList>
    </citation>
    <scope>NUCLEOTIDE SEQUENCE [LARGE SCALE GENOMIC DNA]</scope>
</reference>